<dbReference type="KEGG" id="cmo:103489784"/>
<keyword evidence="9" id="KW-1185">Reference proteome</keyword>
<evidence type="ECO:0000256" key="4">
    <source>
        <dbReference type="ARBA" id="ARBA00022759"/>
    </source>
</evidence>
<keyword evidence="3" id="KW-0540">Nuclease</keyword>
<dbReference type="CDD" id="cd09279">
    <property type="entry name" value="RNase_HI_like"/>
    <property type="match status" value="1"/>
</dbReference>
<keyword evidence="5" id="KW-0378">Hydrolase</keyword>
<organism evidence="9 10">
    <name type="scientific">Cucumis melo</name>
    <name type="common">Muskmelon</name>
    <dbReference type="NCBI Taxonomy" id="3656"/>
    <lineage>
        <taxon>Eukaryota</taxon>
        <taxon>Viridiplantae</taxon>
        <taxon>Streptophyta</taxon>
        <taxon>Embryophyta</taxon>
        <taxon>Tracheophyta</taxon>
        <taxon>Spermatophyta</taxon>
        <taxon>Magnoliopsida</taxon>
        <taxon>eudicotyledons</taxon>
        <taxon>Gunneridae</taxon>
        <taxon>Pentapetalae</taxon>
        <taxon>rosids</taxon>
        <taxon>fabids</taxon>
        <taxon>Cucurbitales</taxon>
        <taxon>Cucurbitaceae</taxon>
        <taxon>Benincaseae</taxon>
        <taxon>Cucumis</taxon>
    </lineage>
</organism>
<feature type="domain" description="RNase H type-1" evidence="7">
    <location>
        <begin position="155"/>
        <end position="261"/>
    </location>
</feature>
<dbReference type="SUPFAM" id="SSF53098">
    <property type="entry name" value="Ribonuclease H-like"/>
    <property type="match status" value="1"/>
</dbReference>
<evidence type="ECO:0000256" key="1">
    <source>
        <dbReference type="ARBA" id="ARBA00022679"/>
    </source>
</evidence>
<dbReference type="SUPFAM" id="SSF56672">
    <property type="entry name" value="DNA/RNA polymerases"/>
    <property type="match status" value="1"/>
</dbReference>
<reference evidence="10" key="2">
    <citation type="submission" date="2025-08" db="UniProtKB">
        <authorList>
            <consortium name="RefSeq"/>
        </authorList>
    </citation>
    <scope>IDENTIFICATION</scope>
    <source>
        <tissue evidence="10">Stem</tissue>
    </source>
</reference>
<dbReference type="InterPro" id="IPR041373">
    <property type="entry name" value="RT_RNaseH"/>
</dbReference>
<sequence length="364" mass="42373">MGCVLGQHDSIGKKEQTIYYLSKKFMNYESKYSLLEKACCALAWTTQRLRQYMLYYTTWLISNMDPIKYIFEKPSLSEKIAKWHVLLLEFDIVYITRKAIKGSVIVDCLVELPIEDYEPMKFDFLDEDIMTIVNTSSDTWTMMFDRATNKVGHGMGVTLMSPDEKRYPFTTKLYFDCTNNMVEYKACSMGVRIAYEMKIKNLRVLGDSLLVVHKLNGEYETRDAKFIPYNDYICTIAQTFDSIMFEHIPCQSNQVVDVLATLSAMFNVAYNEKVQPIRMEKYKTPSCCMNLEQEPDGKPWYHHSNHYIAYREYPPRASENSKRTIRKLAMTLLRCVDALEAKKILEEIHEGVCGTHANGHMMAR</sequence>
<evidence type="ECO:0000256" key="6">
    <source>
        <dbReference type="ARBA" id="ARBA00022918"/>
    </source>
</evidence>
<evidence type="ECO:0000313" key="9">
    <source>
        <dbReference type="Proteomes" id="UP001652600"/>
    </source>
</evidence>
<dbReference type="OrthoDB" id="101614at2759"/>
<dbReference type="GO" id="GO:0003676">
    <property type="term" value="F:nucleic acid binding"/>
    <property type="evidence" value="ECO:0007669"/>
    <property type="project" value="InterPro"/>
</dbReference>
<evidence type="ECO:0000256" key="3">
    <source>
        <dbReference type="ARBA" id="ARBA00022722"/>
    </source>
</evidence>
<evidence type="ECO:0000259" key="7">
    <source>
        <dbReference type="Pfam" id="PF13456"/>
    </source>
</evidence>
<dbReference type="InParanoid" id="A0A1S3BH42"/>
<dbReference type="Proteomes" id="UP001652600">
    <property type="component" value="Chromosome 1"/>
</dbReference>
<keyword evidence="4" id="KW-0255">Endonuclease</keyword>
<keyword evidence="6" id="KW-0695">RNA-directed DNA polymerase</keyword>
<dbReference type="PANTHER" id="PTHR48475">
    <property type="entry name" value="RIBONUCLEASE H"/>
    <property type="match status" value="1"/>
</dbReference>
<dbReference type="GO" id="GO:0004523">
    <property type="term" value="F:RNA-DNA hybrid ribonuclease activity"/>
    <property type="evidence" value="ECO:0007669"/>
    <property type="project" value="InterPro"/>
</dbReference>
<name>A0A1S3BH42_CUCME</name>
<gene>
    <name evidence="10" type="primary">LOC103489784</name>
</gene>
<dbReference type="InterPro" id="IPR036397">
    <property type="entry name" value="RNaseH_sf"/>
</dbReference>
<dbReference type="Gene3D" id="3.30.420.10">
    <property type="entry name" value="Ribonuclease H-like superfamily/Ribonuclease H"/>
    <property type="match status" value="1"/>
</dbReference>
<proteinExistence type="predicted"/>
<dbReference type="GeneID" id="103489784"/>
<reference evidence="9" key="1">
    <citation type="submission" date="2025-05" db="UniProtKB">
        <authorList>
            <consortium name="RefSeq"/>
        </authorList>
    </citation>
    <scope>NUCLEOTIDE SEQUENCE [LARGE SCALE GENOMIC DNA]</scope>
</reference>
<dbReference type="InterPro" id="IPR043502">
    <property type="entry name" value="DNA/RNA_pol_sf"/>
</dbReference>
<keyword evidence="1" id="KW-0808">Transferase</keyword>
<dbReference type="InterPro" id="IPR012337">
    <property type="entry name" value="RNaseH-like_sf"/>
</dbReference>
<feature type="domain" description="Reverse transcriptase RNase H-like" evidence="8">
    <location>
        <begin position="1"/>
        <end position="90"/>
    </location>
</feature>
<dbReference type="RefSeq" id="XP_008447313.1">
    <property type="nucleotide sequence ID" value="XM_008449091.1"/>
</dbReference>
<dbReference type="InterPro" id="IPR002156">
    <property type="entry name" value="RNaseH_domain"/>
</dbReference>
<protein>
    <submittedName>
        <fullName evidence="10">Uncharacterized protein LOC103489784</fullName>
    </submittedName>
</protein>
<dbReference type="Pfam" id="PF17917">
    <property type="entry name" value="RT_RNaseH"/>
    <property type="match status" value="1"/>
</dbReference>
<accession>A0A1S3BH42</accession>
<dbReference type="GO" id="GO:0003964">
    <property type="term" value="F:RNA-directed DNA polymerase activity"/>
    <property type="evidence" value="ECO:0007669"/>
    <property type="project" value="UniProtKB-KW"/>
</dbReference>
<dbReference type="eggNOG" id="KOG0017">
    <property type="taxonomic scope" value="Eukaryota"/>
</dbReference>
<dbReference type="PANTHER" id="PTHR48475:SF1">
    <property type="entry name" value="RNASE H TYPE-1 DOMAIN-CONTAINING PROTEIN"/>
    <property type="match status" value="1"/>
</dbReference>
<evidence type="ECO:0000256" key="2">
    <source>
        <dbReference type="ARBA" id="ARBA00022695"/>
    </source>
</evidence>
<evidence type="ECO:0000313" key="10">
    <source>
        <dbReference type="RefSeq" id="XP_008447313.1"/>
    </source>
</evidence>
<dbReference type="Pfam" id="PF13456">
    <property type="entry name" value="RVT_3"/>
    <property type="match status" value="1"/>
</dbReference>
<keyword evidence="2" id="KW-0548">Nucleotidyltransferase</keyword>
<evidence type="ECO:0000256" key="5">
    <source>
        <dbReference type="ARBA" id="ARBA00022801"/>
    </source>
</evidence>
<evidence type="ECO:0000259" key="8">
    <source>
        <dbReference type="Pfam" id="PF17917"/>
    </source>
</evidence>
<dbReference type="AlphaFoldDB" id="A0A1S3BH42"/>